<evidence type="ECO:0000313" key="1">
    <source>
        <dbReference type="EMBL" id="MCC5597969.1"/>
    </source>
</evidence>
<name>A0ABS8I152_9NOSO</name>
<keyword evidence="2" id="KW-1185">Reference proteome</keyword>
<sequence length="205" mass="22479">MTQYCKLGDKPKVIYRKNGASEDNVFYANVSPIDVTVVPYENPNLPNQMYAWNFSTALNPRTTLEQMPFRAIGKLTDFKVTGLINTDTVNGVQIGNWSCQFKDGNGSLIAGSAVGYHPNDPPTLAKILIPNPDSPSDICKLQIKDTNGNLLFTASGKCPILYKVACGDCPDESHKCTHNKYPGYCCVPCKQTGDRLKNLANKVGR</sequence>
<protein>
    <submittedName>
        <fullName evidence="1">Uncharacterized protein</fullName>
    </submittedName>
</protein>
<reference evidence="1 2" key="1">
    <citation type="journal article" date="2021" name="Microorganisms">
        <title>Genome Evolution of Filamentous Cyanobacterium Nostoc Species: From Facultative Symbiosis to Free Living.</title>
        <authorList>
            <person name="Huo D."/>
            <person name="Li H."/>
            <person name="Cai F."/>
            <person name="Guo X."/>
            <person name="Qiao Z."/>
            <person name="Wang W."/>
            <person name="Yu G."/>
            <person name="Li R."/>
        </authorList>
    </citation>
    <scope>NUCLEOTIDE SEQUENCE [LARGE SCALE GENOMIC DNA]</scope>
    <source>
        <strain evidence="1 2">CHAB 5714</strain>
    </source>
</reference>
<accession>A0ABS8I152</accession>
<organism evidence="1 2">
    <name type="scientific">Nostoc favosum CHAB5714</name>
    <dbReference type="NCBI Taxonomy" id="2780399"/>
    <lineage>
        <taxon>Bacteria</taxon>
        <taxon>Bacillati</taxon>
        <taxon>Cyanobacteriota</taxon>
        <taxon>Cyanophyceae</taxon>
        <taxon>Nostocales</taxon>
        <taxon>Nostocaceae</taxon>
        <taxon>Nostoc</taxon>
        <taxon>Nostoc favosum</taxon>
    </lineage>
</organism>
<dbReference type="RefSeq" id="WP_229482643.1">
    <property type="nucleotide sequence ID" value="NZ_JAIVFQ010000002.1"/>
</dbReference>
<proteinExistence type="predicted"/>
<comment type="caution">
    <text evidence="1">The sequence shown here is derived from an EMBL/GenBank/DDBJ whole genome shotgun (WGS) entry which is preliminary data.</text>
</comment>
<dbReference type="Proteomes" id="UP001199525">
    <property type="component" value="Unassembled WGS sequence"/>
</dbReference>
<gene>
    <name evidence="1" type="ORF">LC586_01610</name>
</gene>
<evidence type="ECO:0000313" key="2">
    <source>
        <dbReference type="Proteomes" id="UP001199525"/>
    </source>
</evidence>
<dbReference type="EMBL" id="JAIVFQ010000002">
    <property type="protein sequence ID" value="MCC5597969.1"/>
    <property type="molecule type" value="Genomic_DNA"/>
</dbReference>